<name>A0A6J7WC38_9CAUD</name>
<feature type="region of interest" description="Disordered" evidence="1">
    <location>
        <begin position="225"/>
        <end position="249"/>
    </location>
</feature>
<reference evidence="2" key="1">
    <citation type="submission" date="2020-05" db="EMBL/GenBank/DDBJ databases">
        <authorList>
            <person name="Chiriac C."/>
            <person name="Salcher M."/>
            <person name="Ghai R."/>
            <person name="Kavagutti S V."/>
        </authorList>
    </citation>
    <scope>NUCLEOTIDE SEQUENCE</scope>
</reference>
<accession>A0A6J7WC38</accession>
<evidence type="ECO:0000256" key="1">
    <source>
        <dbReference type="SAM" id="MobiDB-lite"/>
    </source>
</evidence>
<sequence>MRIRSIKPEFWESESLSRVSREARLLFIGLFSCCDDLGRARASSRLLASRLFPYDEDAFKRLPVWISELEKQGCIRLYQVDGETYLDIPKWQNHQKIDKPSASKLPSFDDVREDSRGFEKNSLGTGNREEEQGEDSETVVVPEVSVKPLWGVRFGLMLPENLQTNECLAAVETWLAYKAERKQGYKRIGLSAALKAWSNEYSSTTFPAAVMHSIASNYQGIFPPRTALPAPTGKSAPNPNDPNDLRNYL</sequence>
<proteinExistence type="predicted"/>
<feature type="region of interest" description="Disordered" evidence="1">
    <location>
        <begin position="98"/>
        <end position="137"/>
    </location>
</feature>
<dbReference type="EMBL" id="LR798221">
    <property type="protein sequence ID" value="CAB5194676.1"/>
    <property type="molecule type" value="Genomic_DNA"/>
</dbReference>
<evidence type="ECO:0000313" key="2">
    <source>
        <dbReference type="EMBL" id="CAB5194676.1"/>
    </source>
</evidence>
<organism evidence="2">
    <name type="scientific">uncultured Caudovirales phage</name>
    <dbReference type="NCBI Taxonomy" id="2100421"/>
    <lineage>
        <taxon>Viruses</taxon>
        <taxon>Duplodnaviria</taxon>
        <taxon>Heunggongvirae</taxon>
        <taxon>Uroviricota</taxon>
        <taxon>Caudoviricetes</taxon>
        <taxon>Peduoviridae</taxon>
        <taxon>Maltschvirus</taxon>
        <taxon>Maltschvirus maltsch</taxon>
    </lineage>
</organism>
<gene>
    <name evidence="2" type="ORF">UFOVP175_14</name>
</gene>
<feature type="compositionally biased region" description="Basic and acidic residues" evidence="1">
    <location>
        <begin position="98"/>
        <end position="119"/>
    </location>
</feature>
<protein>
    <submittedName>
        <fullName evidence="2">Uncharacterized protein</fullName>
    </submittedName>
</protein>